<dbReference type="PRINTS" id="PR00792">
    <property type="entry name" value="PEPSIN"/>
</dbReference>
<keyword evidence="12" id="KW-1185">Reference proteome</keyword>
<dbReference type="InterPro" id="IPR001969">
    <property type="entry name" value="Aspartic_peptidase_AS"/>
</dbReference>
<comment type="similarity">
    <text evidence="2 8">Belongs to the peptidase A1 family.</text>
</comment>
<evidence type="ECO:0000256" key="7">
    <source>
        <dbReference type="PIRSR" id="PIRSR601461-2"/>
    </source>
</evidence>
<keyword evidence="5 7" id="KW-1015">Disulfide bond</keyword>
<dbReference type="GO" id="GO:0005576">
    <property type="term" value="C:extracellular region"/>
    <property type="evidence" value="ECO:0007669"/>
    <property type="project" value="UniProtKB-SubCell"/>
</dbReference>
<dbReference type="InterPro" id="IPR012848">
    <property type="entry name" value="Aspartic_peptidase_N"/>
</dbReference>
<dbReference type="Ensembl" id="ENSCHIT00000022529.1">
    <property type="protein sequence ID" value="ENSCHIP00000014730.1"/>
    <property type="gene ID" value="ENSCHIG00000015641.1"/>
</dbReference>
<feature type="chain" id="PRO_5019506149" description="Peptidase A1 domain-containing protein" evidence="9">
    <location>
        <begin position="16"/>
        <end position="364"/>
    </location>
</feature>
<feature type="active site" evidence="6">
    <location>
        <position position="89"/>
    </location>
</feature>
<feature type="active site" evidence="6">
    <location>
        <position position="270"/>
    </location>
</feature>
<evidence type="ECO:0000259" key="10">
    <source>
        <dbReference type="PROSITE" id="PS51767"/>
    </source>
</evidence>
<dbReference type="GO" id="GO:0006508">
    <property type="term" value="P:proteolysis"/>
    <property type="evidence" value="ECO:0007669"/>
    <property type="project" value="UniProtKB-KW"/>
</dbReference>
<dbReference type="Proteomes" id="UP000291000">
    <property type="component" value="Chromosome 29"/>
</dbReference>
<evidence type="ECO:0000313" key="11">
    <source>
        <dbReference type="Ensembl" id="ENSCHIP00000014730.1"/>
    </source>
</evidence>
<feature type="signal peptide" evidence="9">
    <location>
        <begin position="1"/>
        <end position="15"/>
    </location>
</feature>
<comment type="subcellular location">
    <subcellularLocation>
        <location evidence="1">Secreted</location>
        <location evidence="1">Extracellular space</location>
    </subcellularLocation>
</comment>
<dbReference type="GO" id="GO:0004190">
    <property type="term" value="F:aspartic-type endopeptidase activity"/>
    <property type="evidence" value="ECO:0007669"/>
    <property type="project" value="UniProtKB-KW"/>
</dbReference>
<dbReference type="PANTHER" id="PTHR47966">
    <property type="entry name" value="BETA-SITE APP-CLEAVING ENZYME, ISOFORM A-RELATED"/>
    <property type="match status" value="1"/>
</dbReference>
<dbReference type="Pfam" id="PF00026">
    <property type="entry name" value="Asp"/>
    <property type="match status" value="1"/>
</dbReference>
<reference evidence="11" key="3">
    <citation type="submission" date="2025-09" db="UniProtKB">
        <authorList>
            <consortium name="Ensembl"/>
        </authorList>
    </citation>
    <scope>IDENTIFICATION</scope>
</reference>
<dbReference type="InterPro" id="IPR021109">
    <property type="entry name" value="Peptidase_aspartic_dom_sf"/>
</dbReference>
<sequence length="364" mass="40836">MKWLVILGLMGFSECIVKKPLRRVKTMRKILSGKNMMNNFLKERAYRVSQISFRGSNLTIHPLRNIRDLFYLGNITIGTPPQEFQVVFDTGSSDLWVPSIFCNSSAWSTHVRFRHLQSSTFWPTNKTFSITYGSGRIKGVVVHDTVRIGDLVSTDQPFGLCMAESGFKGIAFDGILGLSYPNRSFSGAIPIVDKLKNEGAISEPVFAFYLTKDNWEGCLVMFGGVDHCCYEGELNWVPLIQAGNWIVHMDCISMKREVIACSDGCEAFVDTGTSHIVGPRRLVNNIQKLIGHYVSCSVVNTLPSIIFTINGINYPDSRGRCYTTFQEHRMSSSTETWVLGDNFLGVYFSVFDRGNDRIGVVRAV</sequence>
<dbReference type="EMBL" id="LWLT01000026">
    <property type="status" value="NOT_ANNOTATED_CDS"/>
    <property type="molecule type" value="Genomic_DNA"/>
</dbReference>
<dbReference type="Pfam" id="PF07966">
    <property type="entry name" value="A1_Propeptide"/>
    <property type="match status" value="1"/>
</dbReference>
<dbReference type="Gene3D" id="6.10.140.60">
    <property type="match status" value="1"/>
</dbReference>
<feature type="disulfide bond" evidence="7">
    <location>
        <begin position="261"/>
        <end position="265"/>
    </location>
</feature>
<evidence type="ECO:0000256" key="1">
    <source>
        <dbReference type="ARBA" id="ARBA00004239"/>
    </source>
</evidence>
<dbReference type="OMA" id="GFSECIV"/>
<accession>A0A452ERL4</accession>
<evidence type="ECO:0000313" key="12">
    <source>
        <dbReference type="Proteomes" id="UP000291000"/>
    </source>
</evidence>
<dbReference type="GeneTree" id="ENSGT00940000153747"/>
<organism evidence="11 12">
    <name type="scientific">Capra hircus</name>
    <name type="common">Goat</name>
    <dbReference type="NCBI Taxonomy" id="9925"/>
    <lineage>
        <taxon>Eukaryota</taxon>
        <taxon>Metazoa</taxon>
        <taxon>Chordata</taxon>
        <taxon>Craniata</taxon>
        <taxon>Vertebrata</taxon>
        <taxon>Euteleostomi</taxon>
        <taxon>Mammalia</taxon>
        <taxon>Eutheria</taxon>
        <taxon>Laurasiatheria</taxon>
        <taxon>Artiodactyla</taxon>
        <taxon>Ruminantia</taxon>
        <taxon>Pecora</taxon>
        <taxon>Bovidae</taxon>
        <taxon>Caprinae</taxon>
        <taxon>Capra</taxon>
    </lineage>
</organism>
<reference evidence="11 12" key="1">
    <citation type="submission" date="2016-04" db="EMBL/GenBank/DDBJ databases">
        <title>Polished mammalian reference genomes with single-molecule sequencing and chromosome conformation capture applied to the Capra hircus genome.</title>
        <authorList>
            <person name="Bickhart D.M."/>
            <person name="Koren S."/>
            <person name="Rosen B."/>
            <person name="Hastie A."/>
            <person name="Liachko I."/>
            <person name="Sullivan S.T."/>
            <person name="Burton J."/>
            <person name="Sayre B.L."/>
            <person name="Huson H.J."/>
            <person name="Lee J."/>
            <person name="Lam E."/>
            <person name="Kelley C.M."/>
            <person name="Hutchison J.L."/>
            <person name="Zhou Y."/>
            <person name="Sun J."/>
            <person name="Crisa A."/>
            <person name="Schwartz J.C."/>
            <person name="Hammond J.A."/>
            <person name="Schroeder S.G."/>
            <person name="Liu G.E."/>
            <person name="Dunham M."/>
            <person name="Shendure J."/>
            <person name="Sonstegard T.S."/>
            <person name="Phillippy A.M."/>
            <person name="Van Tassell C.P."/>
            <person name="Smith T.P."/>
        </authorList>
    </citation>
    <scope>NUCLEOTIDE SEQUENCE [LARGE SCALE GENOMIC DNA]</scope>
</reference>
<dbReference type="PROSITE" id="PS00141">
    <property type="entry name" value="ASP_PROTEASE"/>
    <property type="match status" value="1"/>
</dbReference>
<feature type="domain" description="Peptidase A1" evidence="10">
    <location>
        <begin position="71"/>
        <end position="361"/>
    </location>
</feature>
<dbReference type="AlphaFoldDB" id="A0A452ERL4"/>
<dbReference type="Gene3D" id="2.40.70.10">
    <property type="entry name" value="Acid Proteases"/>
    <property type="match status" value="2"/>
</dbReference>
<evidence type="ECO:0000256" key="4">
    <source>
        <dbReference type="ARBA" id="ARBA00022729"/>
    </source>
</evidence>
<evidence type="ECO:0000256" key="6">
    <source>
        <dbReference type="PIRSR" id="PIRSR601461-1"/>
    </source>
</evidence>
<keyword evidence="3" id="KW-0964">Secreted</keyword>
<dbReference type="PANTHER" id="PTHR47966:SF49">
    <property type="entry name" value="PEPSIN A-5"/>
    <property type="match status" value="1"/>
</dbReference>
<evidence type="ECO:0000256" key="2">
    <source>
        <dbReference type="ARBA" id="ARBA00007447"/>
    </source>
</evidence>
<keyword evidence="8" id="KW-0645">Protease</keyword>
<name>A0A452ERL4_CAPHI</name>
<reference evidence="11" key="2">
    <citation type="submission" date="2025-08" db="UniProtKB">
        <authorList>
            <consortium name="Ensembl"/>
        </authorList>
    </citation>
    <scope>IDENTIFICATION</scope>
</reference>
<evidence type="ECO:0000256" key="3">
    <source>
        <dbReference type="ARBA" id="ARBA00022525"/>
    </source>
</evidence>
<keyword evidence="4 9" id="KW-0732">Signal</keyword>
<evidence type="ECO:0000256" key="5">
    <source>
        <dbReference type="ARBA" id="ARBA00023157"/>
    </source>
</evidence>
<protein>
    <recommendedName>
        <fullName evidence="10">Peptidase A1 domain-containing protein</fullName>
    </recommendedName>
</protein>
<proteinExistence type="inferred from homology"/>
<keyword evidence="8" id="KW-0378">Hydrolase</keyword>
<dbReference type="SUPFAM" id="SSF50630">
    <property type="entry name" value="Acid proteases"/>
    <property type="match status" value="1"/>
</dbReference>
<keyword evidence="8" id="KW-0064">Aspartyl protease</keyword>
<dbReference type="InterPro" id="IPR033121">
    <property type="entry name" value="PEPTIDASE_A1"/>
</dbReference>
<evidence type="ECO:0000256" key="9">
    <source>
        <dbReference type="SAM" id="SignalP"/>
    </source>
</evidence>
<dbReference type="InterPro" id="IPR001461">
    <property type="entry name" value="Aspartic_peptidase_A1"/>
</dbReference>
<dbReference type="PROSITE" id="PS51767">
    <property type="entry name" value="PEPTIDASE_A1"/>
    <property type="match status" value="1"/>
</dbReference>
<evidence type="ECO:0000256" key="8">
    <source>
        <dbReference type="RuleBase" id="RU000454"/>
    </source>
</evidence>
<dbReference type="FunFam" id="2.40.70.10:FF:000004">
    <property type="entry name" value="Pepsin A"/>
    <property type="match status" value="1"/>
</dbReference>